<evidence type="ECO:0000256" key="1">
    <source>
        <dbReference type="ARBA" id="ARBA00009995"/>
    </source>
</evidence>
<comment type="similarity">
    <text evidence="1">Belongs to the UDP-glycosyltransferase family.</text>
</comment>
<dbReference type="AlphaFoldDB" id="A0AA38F6T4"/>
<evidence type="ECO:0000313" key="4">
    <source>
        <dbReference type="EMBL" id="KAH9291145.1"/>
    </source>
</evidence>
<evidence type="ECO:0000313" key="5">
    <source>
        <dbReference type="Proteomes" id="UP000824469"/>
    </source>
</evidence>
<dbReference type="CDD" id="cd03784">
    <property type="entry name" value="GT1_Gtf-like"/>
    <property type="match status" value="1"/>
</dbReference>
<keyword evidence="5" id="KW-1185">Reference proteome</keyword>
<name>A0AA38F6T4_TAXCH</name>
<dbReference type="PANTHER" id="PTHR11926">
    <property type="entry name" value="GLUCOSYL/GLUCURONOSYL TRANSFERASES"/>
    <property type="match status" value="1"/>
</dbReference>
<keyword evidence="2" id="KW-0808">Transferase</keyword>
<dbReference type="Pfam" id="PF26168">
    <property type="entry name" value="Glyco_transf_N"/>
    <property type="match status" value="1"/>
</dbReference>
<feature type="domain" description="Glycosyltransferase N-terminal" evidence="3">
    <location>
        <begin position="7"/>
        <end position="57"/>
    </location>
</feature>
<sequence length="422" mass="47802">MERRGHVVVISYPATGHTNPMLQFSKNLASRGLLVTFVNFNFNHSRIMQAKESVQRLKLDIRFECIPDGLPQGDLAQDTNINPAVFKHMQDNMDGSGLEHLINRLNASADAPPVSCIIYNSFLPWICLKIGIAEERWDWDSSRMPESVTIPDLPELKLWELPSPFRDTTGFLNYYLRQFESVRDASWVIANTFYELEHEMIDSIRGKGVPFLSIGPSIPSVFLDGRNPEDTQWERIHGKRRTVWNGWRSRRRCRCGQRFVWVIRPPPGHAHIGEVLPAGFLEENERKGLVVEWCIQLEVLSHPSVGVFMSHCGWNSTLDALSLGIPMLTLGIWTDQPTNSKFVADVWKTGLKLRAGEDGVVGREEIERCMRLAVDGIGEQGKKLRNNALKWRNLCRSAASEGGSSDINMNQLVDDIVAKAKE</sequence>
<evidence type="ECO:0000256" key="2">
    <source>
        <dbReference type="ARBA" id="ARBA00022679"/>
    </source>
</evidence>
<dbReference type="Proteomes" id="UP000824469">
    <property type="component" value="Unassembled WGS sequence"/>
</dbReference>
<proteinExistence type="inferred from homology"/>
<accession>A0AA38F6T4</accession>
<dbReference type="InterPro" id="IPR058980">
    <property type="entry name" value="Glyco_transf_N"/>
</dbReference>
<organism evidence="4 5">
    <name type="scientific">Taxus chinensis</name>
    <name type="common">Chinese yew</name>
    <name type="synonym">Taxus wallichiana var. chinensis</name>
    <dbReference type="NCBI Taxonomy" id="29808"/>
    <lineage>
        <taxon>Eukaryota</taxon>
        <taxon>Viridiplantae</taxon>
        <taxon>Streptophyta</taxon>
        <taxon>Embryophyta</taxon>
        <taxon>Tracheophyta</taxon>
        <taxon>Spermatophyta</taxon>
        <taxon>Pinopsida</taxon>
        <taxon>Pinidae</taxon>
        <taxon>Conifers II</taxon>
        <taxon>Cupressales</taxon>
        <taxon>Taxaceae</taxon>
        <taxon>Taxus</taxon>
    </lineage>
</organism>
<evidence type="ECO:0000259" key="3">
    <source>
        <dbReference type="Pfam" id="PF26168"/>
    </source>
</evidence>
<dbReference type="SUPFAM" id="SSF53756">
    <property type="entry name" value="UDP-Glycosyltransferase/glycogen phosphorylase"/>
    <property type="match status" value="1"/>
</dbReference>
<dbReference type="EMBL" id="JAHRHJ020003808">
    <property type="protein sequence ID" value="KAH9291145.1"/>
    <property type="molecule type" value="Genomic_DNA"/>
</dbReference>
<comment type="caution">
    <text evidence="4">The sequence shown here is derived from an EMBL/GenBank/DDBJ whole genome shotgun (WGS) entry which is preliminary data.</text>
</comment>
<dbReference type="Pfam" id="PF00201">
    <property type="entry name" value="UDPGT"/>
    <property type="match status" value="1"/>
</dbReference>
<dbReference type="PANTHER" id="PTHR11926:SF1553">
    <property type="entry name" value="GLYCOSYLTRANSFERASE"/>
    <property type="match status" value="1"/>
</dbReference>
<reference evidence="4 5" key="1">
    <citation type="journal article" date="2021" name="Nat. Plants">
        <title>The Taxus genome provides insights into paclitaxel biosynthesis.</title>
        <authorList>
            <person name="Xiong X."/>
            <person name="Gou J."/>
            <person name="Liao Q."/>
            <person name="Li Y."/>
            <person name="Zhou Q."/>
            <person name="Bi G."/>
            <person name="Li C."/>
            <person name="Du R."/>
            <person name="Wang X."/>
            <person name="Sun T."/>
            <person name="Guo L."/>
            <person name="Liang H."/>
            <person name="Lu P."/>
            <person name="Wu Y."/>
            <person name="Zhang Z."/>
            <person name="Ro D.K."/>
            <person name="Shang Y."/>
            <person name="Huang S."/>
            <person name="Yan J."/>
        </authorList>
    </citation>
    <scope>NUCLEOTIDE SEQUENCE [LARGE SCALE GENOMIC DNA]</scope>
    <source>
        <strain evidence="4">Ta-2019</strain>
    </source>
</reference>
<gene>
    <name evidence="4" type="ORF">KI387_043663</name>
</gene>
<dbReference type="OMA" id="MNISHAM"/>
<dbReference type="Gene3D" id="3.40.50.2000">
    <property type="entry name" value="Glycogen Phosphorylase B"/>
    <property type="match status" value="3"/>
</dbReference>
<dbReference type="GO" id="GO:0080044">
    <property type="term" value="F:quercetin 7-O-glucosyltransferase activity"/>
    <property type="evidence" value="ECO:0007669"/>
    <property type="project" value="TreeGrafter"/>
</dbReference>
<protein>
    <recommendedName>
        <fullName evidence="3">Glycosyltransferase N-terminal domain-containing protein</fullName>
    </recommendedName>
</protein>
<dbReference type="GO" id="GO:0080043">
    <property type="term" value="F:quercetin 3-O-glucosyltransferase activity"/>
    <property type="evidence" value="ECO:0007669"/>
    <property type="project" value="TreeGrafter"/>
</dbReference>
<dbReference type="InterPro" id="IPR002213">
    <property type="entry name" value="UDP_glucos_trans"/>
</dbReference>